<accession>A0A022R727</accession>
<sequence>MPLPSEDTPVDIGLSETQVCVAMNSGVKRVNSFDLNLPASAEEIVEIGHVIEDPLPVCVGMNFEEKHVNLFDLILPPPVEETVEIGPADAVEEPEFGIDVNVVHVSEIDLESANELNLVLESKIALEFATDVNVVPELDIAPEFVNEINVVSESNTAHEFANVPTSVVVQDSEAAPCANDPTTVVHSALSRVRGPKQQTKTYFQVLSCHSTCNEIC</sequence>
<evidence type="ECO:0000313" key="1">
    <source>
        <dbReference type="EMBL" id="EYU34670.1"/>
    </source>
</evidence>
<dbReference type="AlphaFoldDB" id="A0A022R727"/>
<organism evidence="1 2">
    <name type="scientific">Erythranthe guttata</name>
    <name type="common">Yellow monkey flower</name>
    <name type="synonym">Mimulus guttatus</name>
    <dbReference type="NCBI Taxonomy" id="4155"/>
    <lineage>
        <taxon>Eukaryota</taxon>
        <taxon>Viridiplantae</taxon>
        <taxon>Streptophyta</taxon>
        <taxon>Embryophyta</taxon>
        <taxon>Tracheophyta</taxon>
        <taxon>Spermatophyta</taxon>
        <taxon>Magnoliopsida</taxon>
        <taxon>eudicotyledons</taxon>
        <taxon>Gunneridae</taxon>
        <taxon>Pentapetalae</taxon>
        <taxon>asterids</taxon>
        <taxon>lamiids</taxon>
        <taxon>Lamiales</taxon>
        <taxon>Phrymaceae</taxon>
        <taxon>Erythranthe</taxon>
    </lineage>
</organism>
<name>A0A022R727_ERYGU</name>
<proteinExistence type="predicted"/>
<dbReference type="Proteomes" id="UP000030748">
    <property type="component" value="Unassembled WGS sequence"/>
</dbReference>
<keyword evidence="2" id="KW-1185">Reference proteome</keyword>
<dbReference type="EMBL" id="KI630674">
    <property type="protein sequence ID" value="EYU34670.1"/>
    <property type="molecule type" value="Genomic_DNA"/>
</dbReference>
<evidence type="ECO:0000313" key="2">
    <source>
        <dbReference type="Proteomes" id="UP000030748"/>
    </source>
</evidence>
<protein>
    <submittedName>
        <fullName evidence="1">Uncharacterized protein</fullName>
    </submittedName>
</protein>
<gene>
    <name evidence="1" type="ORF">MIMGU_mgv1a013581mg</name>
</gene>
<reference evidence="1 2" key="1">
    <citation type="journal article" date="2013" name="Proc. Natl. Acad. Sci. U.S.A.">
        <title>Fine-scale variation in meiotic recombination in Mimulus inferred from population shotgun sequencing.</title>
        <authorList>
            <person name="Hellsten U."/>
            <person name="Wright K.M."/>
            <person name="Jenkins J."/>
            <person name="Shu S."/>
            <person name="Yuan Y."/>
            <person name="Wessler S.R."/>
            <person name="Schmutz J."/>
            <person name="Willis J.H."/>
            <person name="Rokhsar D.S."/>
        </authorList>
    </citation>
    <scope>NUCLEOTIDE SEQUENCE [LARGE SCALE GENOMIC DNA]</scope>
    <source>
        <strain evidence="2">cv. DUN x IM62</strain>
    </source>
</reference>